<feature type="domain" description="Transketolase-like pyrimidine-binding" evidence="17">
    <location>
        <begin position="411"/>
        <end position="583"/>
    </location>
</feature>
<feature type="binding site" evidence="12">
    <location>
        <position position="519"/>
    </location>
    <ligand>
        <name>substrate</name>
    </ligand>
</feature>
<dbReference type="Proteomes" id="UP000027120">
    <property type="component" value="Unassembled WGS sequence"/>
</dbReference>
<dbReference type="NCBIfam" id="TIGR00232">
    <property type="entry name" value="tktlase_bact"/>
    <property type="match status" value="1"/>
</dbReference>
<comment type="cofactor">
    <cofactor evidence="13">
        <name>thiamine diphosphate</name>
        <dbReference type="ChEBI" id="CHEBI:58937"/>
    </cofactor>
    <text evidence="13">Binds 1 thiamine pyrophosphate per subunit. During the reaction, the substrate forms a covalent intermediate with the cofactor.</text>
</comment>
<evidence type="ECO:0000256" key="10">
    <source>
        <dbReference type="ARBA" id="ARBA00053426"/>
    </source>
</evidence>
<feature type="site" description="Important for catalytic activity" evidence="15">
    <location>
        <position position="110"/>
    </location>
</feature>
<keyword evidence="6 14" id="KW-0479">Metal-binding</keyword>
<evidence type="ECO:0000256" key="6">
    <source>
        <dbReference type="ARBA" id="ARBA00022723"/>
    </source>
</evidence>
<dbReference type="PANTHER" id="PTHR43522">
    <property type="entry name" value="TRANSKETOLASE"/>
    <property type="match status" value="1"/>
</dbReference>
<evidence type="ECO:0000313" key="19">
    <source>
        <dbReference type="Proteomes" id="UP000027120"/>
    </source>
</evidence>
<comment type="similarity">
    <text evidence="2">Belongs to the transketolase family.</text>
</comment>
<name>A0A067HDB5_CITSI</name>
<dbReference type="InterPro" id="IPR029061">
    <property type="entry name" value="THDP-binding"/>
</dbReference>
<sequence length="721" mass="77568">MASSSSFTLSQALLTRGTSHHGFTQSSEHHRLALSTLSLPSFSGLKSTSSSTLRTPTSRRRLSTSQASLPIRAAAVETLETSTDAALVEKSVNTIRFLAVDAVEKANSGHPGLPMGCAPMGHILYDEVMRYNPKNPYWFNRDRFVLSAGHGCMLQYALLHLAGYDSVQVTTGPLGQGMANAVGLALAEKHLAARYNKPDNEIVDHYTYVILGDGCQMEGIANEASSLAGHLGLGKLIAFYDDNHISIDGDTEIAFTENVDKRFEGLGWHVIWVKNGNTGYDDIRAAIKEAKAVTDKPTLIRVTTTIGFGSPNKANSYSVHGSALGAKEVDATRKNLGWPYEPFHVPEDVKKHWSRHVAEGATLEAEWNAKFAEYEKKYPEEAAEFKSISSGQLPAGWEKALPTYTPESPAEATRNLSQTCLNALAKTLPGLLGGSADLASSNMTLLKMFGDFQKDTPEERNVRFGVREHGMGAICNGIALHSPGLIPYCATFFVFTDYMRAAIRISALCEAGVIYVMTHDSIGLGEDGPTHQPIEHLASFRAMPNILMLRPADGNETAGAYKVAVANRKRPSILALSRQKLPHLAGTSIDGVEKGAYIISDNSSGNKPDVILIGTGSELEIAAKAAEELRKGGKAVRVVSFVSWELFDEQSDAYKESVLPAAVSARVSIEAGSTFGWEKIVGSKGKAIGIDRFGASAPAGKIYKEFGITAEAVITAAKEVC</sequence>
<comment type="subunit">
    <text evidence="3">Homodimer.</text>
</comment>
<dbReference type="PANTHER" id="PTHR43522:SF2">
    <property type="entry name" value="TRANSKETOLASE 1-RELATED"/>
    <property type="match status" value="1"/>
</dbReference>
<comment type="function">
    <text evidence="10">Catalyzes the reversible transfer of a two-carbon ketol group from fructose-6-phosphate or sedoheptulose-7-phosphate to glyceraldehyde-3-phosphate to yield xylulose-5-phosphate and erythrose-4-phosphate or ribose-5-phosphate, respectively. Could act as a stress sensor involved in adaptation process.</text>
</comment>
<dbReference type="InterPro" id="IPR020826">
    <property type="entry name" value="Transketolase_BS"/>
</dbReference>
<feature type="binding site" evidence="12">
    <location>
        <position position="527"/>
    </location>
    <ligand>
        <name>substrate</name>
    </ligand>
</feature>
<keyword evidence="7 14" id="KW-0460">Magnesium</keyword>
<gene>
    <name evidence="18" type="ORF">CISIN_1g004509mg</name>
</gene>
<dbReference type="InterPro" id="IPR055152">
    <property type="entry name" value="Transketolase-like_C_2"/>
</dbReference>
<feature type="binding site" evidence="14">
    <location>
        <position position="213"/>
    </location>
    <ligand>
        <name>Mg(2+)</name>
        <dbReference type="ChEBI" id="CHEBI:18420"/>
    </ligand>
</feature>
<feature type="binding site" evidence="12">
    <location>
        <position position="531"/>
    </location>
    <ligand>
        <name>substrate</name>
    </ligand>
</feature>
<feature type="binding site" evidence="14">
    <location>
        <position position="243"/>
    </location>
    <ligand>
        <name>Mg(2+)</name>
        <dbReference type="ChEBI" id="CHEBI:18420"/>
    </ligand>
</feature>
<evidence type="ECO:0000256" key="8">
    <source>
        <dbReference type="ARBA" id="ARBA00023052"/>
    </source>
</evidence>
<dbReference type="InterPro" id="IPR049557">
    <property type="entry name" value="Transketolase_CS"/>
</dbReference>
<comment type="catalytic activity">
    <reaction evidence="9">
        <text>D-sedoheptulose 7-phosphate + D-glyceraldehyde 3-phosphate = aldehydo-D-ribose 5-phosphate + D-xylulose 5-phosphate</text>
        <dbReference type="Rhea" id="RHEA:10508"/>
        <dbReference type="ChEBI" id="CHEBI:57483"/>
        <dbReference type="ChEBI" id="CHEBI:57737"/>
        <dbReference type="ChEBI" id="CHEBI:58273"/>
        <dbReference type="ChEBI" id="CHEBI:59776"/>
        <dbReference type="EC" id="2.2.1.1"/>
    </reaction>
</comment>
<dbReference type="GO" id="GO:0009570">
    <property type="term" value="C:chloroplast stroma"/>
    <property type="evidence" value="ECO:0007669"/>
    <property type="project" value="UniProtKB-ARBA"/>
</dbReference>
<feature type="binding site" evidence="12">
    <location>
        <position position="578"/>
    </location>
    <ligand>
        <name>substrate</name>
    </ligand>
</feature>
<evidence type="ECO:0000313" key="18">
    <source>
        <dbReference type="EMBL" id="KDO85801.1"/>
    </source>
</evidence>
<dbReference type="EMBL" id="KK784873">
    <property type="protein sequence ID" value="KDO85801.1"/>
    <property type="molecule type" value="Genomic_DNA"/>
</dbReference>
<dbReference type="InterPro" id="IPR005474">
    <property type="entry name" value="Transketolase_N"/>
</dbReference>
<evidence type="ECO:0000256" key="14">
    <source>
        <dbReference type="PIRSR" id="PIRSR605478-4"/>
    </source>
</evidence>
<dbReference type="Pfam" id="PF22613">
    <property type="entry name" value="Transketolase_C_1"/>
    <property type="match status" value="1"/>
</dbReference>
<feature type="region of interest" description="Disordered" evidence="16">
    <location>
        <begin position="43"/>
        <end position="65"/>
    </location>
</feature>
<evidence type="ECO:0000256" key="2">
    <source>
        <dbReference type="ARBA" id="ARBA00007131"/>
    </source>
</evidence>
<feature type="site" description="Important for catalytic activity" evidence="15">
    <location>
        <position position="320"/>
    </location>
</feature>
<keyword evidence="19" id="KW-1185">Reference proteome</keyword>
<dbReference type="InterPro" id="IPR005478">
    <property type="entry name" value="Transketolase_bac-like"/>
</dbReference>
<feature type="binding site" evidence="13">
    <location>
        <position position="150"/>
    </location>
    <ligand>
        <name>thiamine diphosphate</name>
        <dbReference type="ChEBI" id="CHEBI:58937"/>
    </ligand>
</feature>
<keyword evidence="5" id="KW-0808">Transferase</keyword>
<dbReference type="FunFam" id="3.40.50.920:FF:000003">
    <property type="entry name" value="Transketolase"/>
    <property type="match status" value="1"/>
</dbReference>
<reference evidence="18 19" key="1">
    <citation type="submission" date="2014-04" db="EMBL/GenBank/DDBJ databases">
        <authorList>
            <consortium name="International Citrus Genome Consortium"/>
            <person name="Gmitter F."/>
            <person name="Chen C."/>
            <person name="Farmerie W."/>
            <person name="Harkins T."/>
            <person name="Desany B."/>
            <person name="Mohiuddin M."/>
            <person name="Kodira C."/>
            <person name="Borodovsky M."/>
            <person name="Lomsadze A."/>
            <person name="Burns P."/>
            <person name="Jenkins J."/>
            <person name="Prochnik S."/>
            <person name="Shu S."/>
            <person name="Chapman J."/>
            <person name="Pitluck S."/>
            <person name="Schmutz J."/>
            <person name="Rokhsar D."/>
        </authorList>
    </citation>
    <scope>NUCLEOTIDE SEQUENCE</scope>
</reference>
<evidence type="ECO:0000256" key="9">
    <source>
        <dbReference type="ARBA" id="ARBA00049473"/>
    </source>
</evidence>
<comment type="cofactor">
    <cofactor evidence="1">
        <name>Co(2+)</name>
        <dbReference type="ChEBI" id="CHEBI:48828"/>
    </cofactor>
</comment>
<dbReference type="InterPro" id="IPR009014">
    <property type="entry name" value="Transketo_C/PFOR_II"/>
</dbReference>
<feature type="binding site" evidence="14">
    <location>
        <position position="245"/>
    </location>
    <ligand>
        <name>Mg(2+)</name>
        <dbReference type="ChEBI" id="CHEBI:18420"/>
    </ligand>
</feature>
<evidence type="ECO:0000256" key="11">
    <source>
        <dbReference type="PIRSR" id="PIRSR605478-1"/>
    </source>
</evidence>
<dbReference type="InterPro" id="IPR033247">
    <property type="entry name" value="Transketolase_fam"/>
</dbReference>
<evidence type="ECO:0000256" key="7">
    <source>
        <dbReference type="ARBA" id="ARBA00022842"/>
    </source>
</evidence>
<feature type="compositionally biased region" description="Low complexity" evidence="16">
    <location>
        <begin position="43"/>
        <end position="56"/>
    </location>
</feature>
<comment type="cofactor">
    <cofactor evidence="14">
        <name>Mg(2+)</name>
        <dbReference type="ChEBI" id="CHEBI:18420"/>
    </cofactor>
    <text evidence="14">Binds 1 Mg(2+) ion per subunit. Can also utilize other divalent metal cations, such as Ca(2+), Mn(2+) and Co(2+).</text>
</comment>
<dbReference type="Gene3D" id="3.40.50.970">
    <property type="match status" value="2"/>
</dbReference>
<dbReference type="Pfam" id="PF00456">
    <property type="entry name" value="Transketolase_N"/>
    <property type="match status" value="2"/>
</dbReference>
<dbReference type="SMART" id="SM00861">
    <property type="entry name" value="Transket_pyr"/>
    <property type="match status" value="1"/>
</dbReference>
<feature type="binding site" evidence="13">
    <location>
        <position position="495"/>
    </location>
    <ligand>
        <name>thiamine diphosphate</name>
        <dbReference type="ChEBI" id="CHEBI:58937"/>
    </ligand>
</feature>
<dbReference type="SUPFAM" id="SSF52922">
    <property type="entry name" value="TK C-terminal domain-like"/>
    <property type="match status" value="1"/>
</dbReference>
<dbReference type="CDD" id="cd02012">
    <property type="entry name" value="TPP_TK"/>
    <property type="match status" value="1"/>
</dbReference>
<feature type="binding site" evidence="13">
    <location>
        <begin position="172"/>
        <end position="174"/>
    </location>
    <ligand>
        <name>thiamine diphosphate</name>
        <dbReference type="ChEBI" id="CHEBI:58937"/>
    </ligand>
</feature>
<feature type="binding site" evidence="13">
    <location>
        <position position="214"/>
    </location>
    <ligand>
        <name>thiamine diphosphate</name>
        <dbReference type="ChEBI" id="CHEBI:58937"/>
    </ligand>
</feature>
<dbReference type="InterPro" id="IPR005475">
    <property type="entry name" value="Transketolase-like_Pyr-bd"/>
</dbReference>
<dbReference type="PROSITE" id="PS00802">
    <property type="entry name" value="TRANSKETOLASE_2"/>
    <property type="match status" value="1"/>
</dbReference>
<feature type="binding site" evidence="12">
    <location>
        <position position="414"/>
    </location>
    <ligand>
        <name>substrate</name>
    </ligand>
</feature>
<dbReference type="SUPFAM" id="SSF52518">
    <property type="entry name" value="Thiamin diphosphate-binding fold (THDP-binding)"/>
    <property type="match status" value="2"/>
</dbReference>
<dbReference type="Pfam" id="PF02779">
    <property type="entry name" value="Transket_pyr"/>
    <property type="match status" value="1"/>
</dbReference>
<feature type="binding site" evidence="12">
    <location>
        <position position="441"/>
    </location>
    <ligand>
        <name>substrate</name>
    </ligand>
</feature>
<dbReference type="PROSITE" id="PS00801">
    <property type="entry name" value="TRANSKETOLASE_1"/>
    <property type="match status" value="1"/>
</dbReference>
<proteinExistence type="inferred from homology"/>
<organism evidence="18 19">
    <name type="scientific">Citrus sinensis</name>
    <name type="common">Sweet orange</name>
    <name type="synonym">Citrus aurantium var. sinensis</name>
    <dbReference type="NCBI Taxonomy" id="2711"/>
    <lineage>
        <taxon>Eukaryota</taxon>
        <taxon>Viridiplantae</taxon>
        <taxon>Streptophyta</taxon>
        <taxon>Embryophyta</taxon>
        <taxon>Tracheophyta</taxon>
        <taxon>Spermatophyta</taxon>
        <taxon>Magnoliopsida</taxon>
        <taxon>eudicotyledons</taxon>
        <taxon>Gunneridae</taxon>
        <taxon>Pentapetalae</taxon>
        <taxon>rosids</taxon>
        <taxon>malvids</taxon>
        <taxon>Sapindales</taxon>
        <taxon>Rutaceae</taxon>
        <taxon>Aurantioideae</taxon>
        <taxon>Citrus</taxon>
    </lineage>
</organism>
<dbReference type="FunFam" id="3.40.50.970:FF:000003">
    <property type="entry name" value="Transketolase"/>
    <property type="match status" value="1"/>
</dbReference>
<dbReference type="GO" id="GO:0046872">
    <property type="term" value="F:metal ion binding"/>
    <property type="evidence" value="ECO:0007669"/>
    <property type="project" value="UniProtKB-KW"/>
</dbReference>
<dbReference type="CDD" id="cd07033">
    <property type="entry name" value="TPP_PYR_DXS_TK_like"/>
    <property type="match status" value="1"/>
</dbReference>
<evidence type="ECO:0000256" key="16">
    <source>
        <dbReference type="SAM" id="MobiDB-lite"/>
    </source>
</evidence>
<accession>A0A067HDB5</accession>
<dbReference type="Gene3D" id="3.40.50.920">
    <property type="match status" value="1"/>
</dbReference>
<feature type="binding site" evidence="13">
    <location>
        <position position="320"/>
    </location>
    <ligand>
        <name>thiamine diphosphate</name>
        <dbReference type="ChEBI" id="CHEBI:58937"/>
    </ligand>
</feature>
<evidence type="ECO:0000256" key="13">
    <source>
        <dbReference type="PIRSR" id="PIRSR605478-3"/>
    </source>
</evidence>
<evidence type="ECO:0000256" key="5">
    <source>
        <dbReference type="ARBA" id="ARBA00022679"/>
    </source>
</evidence>
<evidence type="ECO:0000256" key="15">
    <source>
        <dbReference type="PIRSR" id="PIRSR605478-5"/>
    </source>
</evidence>
<feature type="binding site" evidence="12">
    <location>
        <position position="110"/>
    </location>
    <ligand>
        <name>substrate</name>
    </ligand>
</feature>
<evidence type="ECO:0000259" key="17">
    <source>
        <dbReference type="SMART" id="SM00861"/>
    </source>
</evidence>
<evidence type="ECO:0000256" key="12">
    <source>
        <dbReference type="PIRSR" id="PIRSR605478-2"/>
    </source>
</evidence>
<feature type="active site" description="Proton donor" evidence="11">
    <location>
        <position position="468"/>
    </location>
</feature>
<keyword evidence="8 13" id="KW-0786">Thiamine pyrophosphate</keyword>
<protein>
    <recommendedName>
        <fullName evidence="4">transketolase</fullName>
        <ecNumber evidence="4">2.2.1.1</ecNumber>
    </recommendedName>
</protein>
<dbReference type="SMR" id="A0A067HDB5"/>
<evidence type="ECO:0000256" key="4">
    <source>
        <dbReference type="ARBA" id="ARBA00013152"/>
    </source>
</evidence>
<feature type="binding site" evidence="13">
    <location>
        <position position="243"/>
    </location>
    <ligand>
        <name>thiamine diphosphate</name>
        <dbReference type="ChEBI" id="CHEBI:58937"/>
    </ligand>
</feature>
<dbReference type="EC" id="2.2.1.1" evidence="4"/>
<evidence type="ECO:0000256" key="3">
    <source>
        <dbReference type="ARBA" id="ARBA00011738"/>
    </source>
</evidence>
<evidence type="ECO:0000256" key="1">
    <source>
        <dbReference type="ARBA" id="ARBA00001941"/>
    </source>
</evidence>
<dbReference type="AlphaFoldDB" id="A0A067HDB5"/>
<dbReference type="GO" id="GO:0004802">
    <property type="term" value="F:transketolase activity"/>
    <property type="evidence" value="ECO:0007669"/>
    <property type="project" value="UniProtKB-EC"/>
</dbReference>
<feature type="binding site" evidence="12">
    <location>
        <position position="320"/>
    </location>
    <ligand>
        <name>substrate</name>
    </ligand>
</feature>